<evidence type="ECO:0000256" key="5">
    <source>
        <dbReference type="ARBA" id="ARBA00023136"/>
    </source>
</evidence>
<dbReference type="Gene3D" id="3.30.70.120">
    <property type="match status" value="1"/>
</dbReference>
<dbReference type="InterPro" id="IPR051461">
    <property type="entry name" value="UPF0750_membrane"/>
</dbReference>
<gene>
    <name evidence="8" type="ORF">SAMN05421737_102247</name>
</gene>
<protein>
    <submittedName>
        <fullName evidence="8">Uncharacterized membrane-anchored protein YitT, contains DUF161 and DUF2179 domains</fullName>
    </submittedName>
</protein>
<dbReference type="EMBL" id="FMYM01000002">
    <property type="protein sequence ID" value="SDB88100.1"/>
    <property type="molecule type" value="Genomic_DNA"/>
</dbReference>
<reference evidence="9" key="1">
    <citation type="submission" date="2016-09" db="EMBL/GenBank/DDBJ databases">
        <authorList>
            <person name="Varghese N."/>
            <person name="Submissions S."/>
        </authorList>
    </citation>
    <scope>NUCLEOTIDE SEQUENCE [LARGE SCALE GENOMIC DNA]</scope>
    <source>
        <strain evidence="9">25nlg</strain>
    </source>
</reference>
<comment type="subcellular location">
    <subcellularLocation>
        <location evidence="1">Cell membrane</location>
        <topology evidence="1">Multi-pass membrane protein</topology>
    </subcellularLocation>
</comment>
<dbReference type="InterPro" id="IPR015867">
    <property type="entry name" value="N-reg_PII/ATP_PRibTrfase_C"/>
</dbReference>
<accession>A0A1G6H1B4</accession>
<dbReference type="CDD" id="cd16380">
    <property type="entry name" value="YitT_C"/>
    <property type="match status" value="1"/>
</dbReference>
<evidence type="ECO:0000259" key="7">
    <source>
        <dbReference type="Pfam" id="PF10035"/>
    </source>
</evidence>
<feature type="transmembrane region" description="Helical" evidence="6">
    <location>
        <begin position="21"/>
        <end position="43"/>
    </location>
</feature>
<dbReference type="AlphaFoldDB" id="A0A1G6H1B4"/>
<sequence>MRNRRSAPPNAVTQVIFDYSRVLLGSAIVALAFNLFLLPNQIAPGGVSGIGTIANYAFGFEPAYTLWALNIPIFISGLLLLGGFRYGLKTLVGTLFIPLVVLLTRDWSVAVSDPLLGALFGGIGVGLGLGIVFLANASTGGTDLIAQIVQRFTGLSVGMCVGLIDGFVVVTSAFVFSIELALYALIALVAISKTIDFVQMGIGYAKVAYIISNEEEQVQAALYRSVDRGVTKLVGYGGYTNEARAVLMCVVNQNEVARLKQTVRQTDPKAFVVLSTASEVLGEGFKKG</sequence>
<feature type="transmembrane region" description="Helical" evidence="6">
    <location>
        <begin position="115"/>
        <end position="136"/>
    </location>
</feature>
<dbReference type="InterPro" id="IPR003740">
    <property type="entry name" value="YitT"/>
</dbReference>
<evidence type="ECO:0000256" key="6">
    <source>
        <dbReference type="SAM" id="Phobius"/>
    </source>
</evidence>
<evidence type="ECO:0000256" key="2">
    <source>
        <dbReference type="ARBA" id="ARBA00022475"/>
    </source>
</evidence>
<feature type="transmembrane region" description="Helical" evidence="6">
    <location>
        <begin position="148"/>
        <end position="168"/>
    </location>
</feature>
<feature type="transmembrane region" description="Helical" evidence="6">
    <location>
        <begin position="86"/>
        <end position="103"/>
    </location>
</feature>
<dbReference type="PANTHER" id="PTHR33545:SF9">
    <property type="entry name" value="UPF0750 MEMBRANE PROTEIN YITE"/>
    <property type="match status" value="1"/>
</dbReference>
<evidence type="ECO:0000313" key="8">
    <source>
        <dbReference type="EMBL" id="SDB88100.1"/>
    </source>
</evidence>
<keyword evidence="2" id="KW-1003">Cell membrane</keyword>
<feature type="transmembrane region" description="Helical" evidence="6">
    <location>
        <begin position="63"/>
        <end position="81"/>
    </location>
</feature>
<dbReference type="STRING" id="1464122.SAMN05421737_102247"/>
<dbReference type="OrthoDB" id="1758221at2"/>
<keyword evidence="3 6" id="KW-0812">Transmembrane</keyword>
<dbReference type="PIRSF" id="PIRSF006483">
    <property type="entry name" value="Membrane_protein_YitT"/>
    <property type="match status" value="1"/>
</dbReference>
<evidence type="ECO:0000256" key="4">
    <source>
        <dbReference type="ARBA" id="ARBA00022989"/>
    </source>
</evidence>
<dbReference type="PANTHER" id="PTHR33545">
    <property type="entry name" value="UPF0750 MEMBRANE PROTEIN YITT-RELATED"/>
    <property type="match status" value="1"/>
</dbReference>
<feature type="transmembrane region" description="Helical" evidence="6">
    <location>
        <begin position="174"/>
        <end position="191"/>
    </location>
</feature>
<feature type="domain" description="DUF2179" evidence="7">
    <location>
        <begin position="228"/>
        <end position="282"/>
    </location>
</feature>
<dbReference type="Pfam" id="PF02588">
    <property type="entry name" value="YitT_membrane"/>
    <property type="match status" value="1"/>
</dbReference>
<evidence type="ECO:0000256" key="1">
    <source>
        <dbReference type="ARBA" id="ARBA00004651"/>
    </source>
</evidence>
<keyword evidence="5 6" id="KW-0472">Membrane</keyword>
<proteinExistence type="predicted"/>
<evidence type="ECO:0000313" key="9">
    <source>
        <dbReference type="Proteomes" id="UP000242662"/>
    </source>
</evidence>
<dbReference type="GO" id="GO:0005886">
    <property type="term" value="C:plasma membrane"/>
    <property type="evidence" value="ECO:0007669"/>
    <property type="project" value="UniProtKB-SubCell"/>
</dbReference>
<keyword evidence="4 6" id="KW-1133">Transmembrane helix</keyword>
<organism evidence="8 9">
    <name type="scientific">Shouchella lonarensis</name>
    <dbReference type="NCBI Taxonomy" id="1464122"/>
    <lineage>
        <taxon>Bacteria</taxon>
        <taxon>Bacillati</taxon>
        <taxon>Bacillota</taxon>
        <taxon>Bacilli</taxon>
        <taxon>Bacillales</taxon>
        <taxon>Bacillaceae</taxon>
        <taxon>Shouchella</taxon>
    </lineage>
</organism>
<evidence type="ECO:0000256" key="3">
    <source>
        <dbReference type="ARBA" id="ARBA00022692"/>
    </source>
</evidence>
<dbReference type="Proteomes" id="UP000242662">
    <property type="component" value="Unassembled WGS sequence"/>
</dbReference>
<dbReference type="Pfam" id="PF10035">
    <property type="entry name" value="DUF2179"/>
    <property type="match status" value="1"/>
</dbReference>
<dbReference type="RefSeq" id="WP_090774811.1">
    <property type="nucleotide sequence ID" value="NZ_FMYM01000002.1"/>
</dbReference>
<keyword evidence="9" id="KW-1185">Reference proteome</keyword>
<dbReference type="InterPro" id="IPR019264">
    <property type="entry name" value="DUF2179"/>
</dbReference>
<name>A0A1G6H1B4_9BACI</name>